<feature type="compositionally biased region" description="Basic and acidic residues" evidence="18">
    <location>
        <begin position="934"/>
        <end position="947"/>
    </location>
</feature>
<dbReference type="GO" id="GO:0042308">
    <property type="term" value="P:negative regulation of protein import into nucleus"/>
    <property type="evidence" value="ECO:0007669"/>
    <property type="project" value="UniProtKB-ARBA"/>
</dbReference>
<feature type="region of interest" description="Disordered" evidence="18">
    <location>
        <begin position="416"/>
        <end position="516"/>
    </location>
</feature>
<dbReference type="PROSITE" id="PS00108">
    <property type="entry name" value="PROTEIN_KINASE_ST"/>
    <property type="match status" value="1"/>
</dbReference>
<feature type="region of interest" description="Disordered" evidence="18">
    <location>
        <begin position="1360"/>
        <end position="1399"/>
    </location>
</feature>
<dbReference type="GO" id="GO:0048731">
    <property type="term" value="P:system development"/>
    <property type="evidence" value="ECO:0007669"/>
    <property type="project" value="UniProtKB-ARBA"/>
</dbReference>
<evidence type="ECO:0000256" key="16">
    <source>
        <dbReference type="ARBA" id="ARBA00048679"/>
    </source>
</evidence>
<keyword evidence="11" id="KW-0418">Kinase</keyword>
<keyword evidence="5" id="KW-0963">Cytoplasm</keyword>
<keyword evidence="7" id="KW-0597">Phosphoprotein</keyword>
<evidence type="ECO:0000256" key="15">
    <source>
        <dbReference type="ARBA" id="ARBA00047899"/>
    </source>
</evidence>
<dbReference type="FunFam" id="1.10.510.10:FF:000086">
    <property type="entry name" value="Non-specific serine/threonine protein kinase"/>
    <property type="match status" value="1"/>
</dbReference>
<evidence type="ECO:0000259" key="20">
    <source>
        <dbReference type="PROSITE" id="PS51285"/>
    </source>
</evidence>
<dbReference type="EC" id="2.7.11.1" evidence="4"/>
<feature type="compositionally biased region" description="Basic and acidic residues" evidence="18">
    <location>
        <begin position="106"/>
        <end position="121"/>
    </location>
</feature>
<evidence type="ECO:0000256" key="11">
    <source>
        <dbReference type="ARBA" id="ARBA00022777"/>
    </source>
</evidence>
<dbReference type="InterPro" id="IPR000719">
    <property type="entry name" value="Prot_kinase_dom"/>
</dbReference>
<evidence type="ECO:0000256" key="2">
    <source>
        <dbReference type="ARBA" id="ARBA00004300"/>
    </source>
</evidence>
<evidence type="ECO:0000256" key="14">
    <source>
        <dbReference type="ARBA" id="ARBA00023212"/>
    </source>
</evidence>
<comment type="subcellular location">
    <subcellularLocation>
        <location evidence="2">Cytoplasm</location>
        <location evidence="2">Cytoskeleton</location>
        <location evidence="2">Microtubule organizing center</location>
        <location evidence="2">Centrosome</location>
    </subcellularLocation>
</comment>
<dbReference type="InterPro" id="IPR011009">
    <property type="entry name" value="Kinase-like_dom_sf"/>
</dbReference>
<evidence type="ECO:0000256" key="5">
    <source>
        <dbReference type="ARBA" id="ARBA00022490"/>
    </source>
</evidence>
<keyword evidence="12 17" id="KW-0067">ATP-binding</keyword>
<evidence type="ECO:0000256" key="9">
    <source>
        <dbReference type="ARBA" id="ARBA00022723"/>
    </source>
</evidence>
<dbReference type="Gene3D" id="3.30.200.20">
    <property type="entry name" value="Phosphorylase Kinase, domain 1"/>
    <property type="match status" value="1"/>
</dbReference>
<keyword evidence="8" id="KW-0808">Transferase</keyword>
<organism evidence="21 22">
    <name type="scientific">Larinioides sclopetarius</name>
    <dbReference type="NCBI Taxonomy" id="280406"/>
    <lineage>
        <taxon>Eukaryota</taxon>
        <taxon>Metazoa</taxon>
        <taxon>Ecdysozoa</taxon>
        <taxon>Arthropoda</taxon>
        <taxon>Chelicerata</taxon>
        <taxon>Arachnida</taxon>
        <taxon>Araneae</taxon>
        <taxon>Araneomorphae</taxon>
        <taxon>Entelegynae</taxon>
        <taxon>Araneoidea</taxon>
        <taxon>Araneidae</taxon>
        <taxon>Larinioides</taxon>
    </lineage>
</organism>
<feature type="domain" description="Protein kinase" evidence="19">
    <location>
        <begin position="1021"/>
        <end position="1340"/>
    </location>
</feature>
<feature type="region of interest" description="Disordered" evidence="18">
    <location>
        <begin position="84"/>
        <end position="158"/>
    </location>
</feature>
<dbReference type="GO" id="GO:0045177">
    <property type="term" value="C:apical part of cell"/>
    <property type="evidence" value="ECO:0007669"/>
    <property type="project" value="UniProtKB-ARBA"/>
</dbReference>
<feature type="binding site" evidence="17">
    <location>
        <position position="1050"/>
    </location>
    <ligand>
        <name>ATP</name>
        <dbReference type="ChEBI" id="CHEBI:30616"/>
    </ligand>
</feature>
<evidence type="ECO:0000256" key="6">
    <source>
        <dbReference type="ARBA" id="ARBA00022527"/>
    </source>
</evidence>
<reference evidence="21 22" key="1">
    <citation type="submission" date="2024-04" db="EMBL/GenBank/DDBJ databases">
        <authorList>
            <person name="Rising A."/>
            <person name="Reimegard J."/>
            <person name="Sonavane S."/>
            <person name="Akerstrom W."/>
            <person name="Nylinder S."/>
            <person name="Hedman E."/>
            <person name="Kallberg Y."/>
        </authorList>
    </citation>
    <scope>NUCLEOTIDE SEQUENCE [LARGE SCALE GENOMIC DNA]</scope>
</reference>
<feature type="region of interest" description="Disordered" evidence="18">
    <location>
        <begin position="1420"/>
        <end position="1440"/>
    </location>
</feature>
<keyword evidence="22" id="KW-1185">Reference proteome</keyword>
<dbReference type="GO" id="GO:0004674">
    <property type="term" value="F:protein serine/threonine kinase activity"/>
    <property type="evidence" value="ECO:0007669"/>
    <property type="project" value="UniProtKB-KW"/>
</dbReference>
<feature type="region of interest" description="Disordered" evidence="18">
    <location>
        <begin position="626"/>
        <end position="677"/>
    </location>
</feature>
<dbReference type="SMART" id="SM00220">
    <property type="entry name" value="S_TKc"/>
    <property type="match status" value="1"/>
</dbReference>
<feature type="compositionally biased region" description="Low complexity" evidence="18">
    <location>
        <begin position="416"/>
        <end position="458"/>
    </location>
</feature>
<evidence type="ECO:0000256" key="10">
    <source>
        <dbReference type="ARBA" id="ARBA00022741"/>
    </source>
</evidence>
<comment type="catalytic activity">
    <reaction evidence="16">
        <text>L-seryl-[protein] + ATP = O-phospho-L-seryl-[protein] + ADP + H(+)</text>
        <dbReference type="Rhea" id="RHEA:17989"/>
        <dbReference type="Rhea" id="RHEA-COMP:9863"/>
        <dbReference type="Rhea" id="RHEA-COMP:11604"/>
        <dbReference type="ChEBI" id="CHEBI:15378"/>
        <dbReference type="ChEBI" id="CHEBI:29999"/>
        <dbReference type="ChEBI" id="CHEBI:30616"/>
        <dbReference type="ChEBI" id="CHEBI:83421"/>
        <dbReference type="ChEBI" id="CHEBI:456216"/>
        <dbReference type="EC" id="2.7.11.1"/>
    </reaction>
</comment>
<feature type="compositionally biased region" description="Low complexity" evidence="18">
    <location>
        <begin position="873"/>
        <end position="914"/>
    </location>
</feature>
<keyword evidence="9" id="KW-0479">Metal-binding</keyword>
<dbReference type="GO" id="GO:0046872">
    <property type="term" value="F:metal ion binding"/>
    <property type="evidence" value="ECO:0007669"/>
    <property type="project" value="UniProtKB-KW"/>
</dbReference>
<keyword evidence="13" id="KW-0460">Magnesium</keyword>
<dbReference type="InterPro" id="IPR008271">
    <property type="entry name" value="Ser/Thr_kinase_AS"/>
</dbReference>
<dbReference type="GO" id="GO:0051093">
    <property type="term" value="P:negative regulation of developmental process"/>
    <property type="evidence" value="ECO:0007669"/>
    <property type="project" value="UniProtKB-ARBA"/>
</dbReference>
<name>A0AAV1ZHD0_9ARAC</name>
<keyword evidence="14" id="KW-0206">Cytoskeleton</keyword>
<evidence type="ECO:0000256" key="12">
    <source>
        <dbReference type="ARBA" id="ARBA00022840"/>
    </source>
</evidence>
<dbReference type="InterPro" id="IPR017441">
    <property type="entry name" value="Protein_kinase_ATP_BS"/>
</dbReference>
<proteinExistence type="inferred from homology"/>
<evidence type="ECO:0000256" key="13">
    <source>
        <dbReference type="ARBA" id="ARBA00022842"/>
    </source>
</evidence>
<evidence type="ECO:0000313" key="21">
    <source>
        <dbReference type="EMBL" id="CAL1270913.1"/>
    </source>
</evidence>
<dbReference type="PROSITE" id="PS00107">
    <property type="entry name" value="PROTEIN_KINASE_ATP"/>
    <property type="match status" value="1"/>
</dbReference>
<dbReference type="GO" id="GO:0005813">
    <property type="term" value="C:centrosome"/>
    <property type="evidence" value="ECO:0007669"/>
    <property type="project" value="UniProtKB-SubCell"/>
</dbReference>
<evidence type="ECO:0000256" key="3">
    <source>
        <dbReference type="ARBA" id="ARBA00009903"/>
    </source>
</evidence>
<dbReference type="PANTHER" id="PTHR22988">
    <property type="entry name" value="MYOTONIC DYSTROPHY S/T KINASE-RELATED"/>
    <property type="match status" value="1"/>
</dbReference>
<dbReference type="GO" id="GO:0035329">
    <property type="term" value="P:hippo signaling"/>
    <property type="evidence" value="ECO:0007669"/>
    <property type="project" value="UniProtKB-ARBA"/>
</dbReference>
<evidence type="ECO:0000256" key="17">
    <source>
        <dbReference type="PROSITE-ProRule" id="PRU10141"/>
    </source>
</evidence>
<feature type="compositionally biased region" description="Polar residues" evidence="18">
    <location>
        <begin position="459"/>
        <end position="471"/>
    </location>
</feature>
<evidence type="ECO:0000256" key="7">
    <source>
        <dbReference type="ARBA" id="ARBA00022553"/>
    </source>
</evidence>
<evidence type="ECO:0000256" key="18">
    <source>
        <dbReference type="SAM" id="MobiDB-lite"/>
    </source>
</evidence>
<comment type="caution">
    <text evidence="21">The sequence shown here is derived from an EMBL/GenBank/DDBJ whole genome shotgun (WGS) entry which is preliminary data.</text>
</comment>
<evidence type="ECO:0000256" key="8">
    <source>
        <dbReference type="ARBA" id="ARBA00022679"/>
    </source>
</evidence>
<dbReference type="GO" id="GO:0009653">
    <property type="term" value="P:anatomical structure morphogenesis"/>
    <property type="evidence" value="ECO:0007669"/>
    <property type="project" value="UniProtKB-ARBA"/>
</dbReference>
<feature type="compositionally biased region" description="Low complexity" evidence="18">
    <location>
        <begin position="1377"/>
        <end position="1387"/>
    </location>
</feature>
<dbReference type="Pfam" id="PF00069">
    <property type="entry name" value="Pkinase"/>
    <property type="match status" value="2"/>
</dbReference>
<dbReference type="FunFam" id="1.10.510.10:FF:000199">
    <property type="entry name" value="Non-specific serine/threonine protein kinase"/>
    <property type="match status" value="1"/>
</dbReference>
<dbReference type="PROSITE" id="PS50011">
    <property type="entry name" value="PROTEIN_KINASE_DOM"/>
    <property type="match status" value="1"/>
</dbReference>
<keyword evidence="6" id="KW-0723">Serine/threonine-protein kinase</keyword>
<feature type="region of interest" description="Disordered" evidence="18">
    <location>
        <begin position="297"/>
        <end position="361"/>
    </location>
</feature>
<feature type="compositionally biased region" description="Polar residues" evidence="18">
    <location>
        <begin position="639"/>
        <end position="648"/>
    </location>
</feature>
<dbReference type="InterPro" id="IPR049761">
    <property type="entry name" value="LATS1-like_MobB"/>
</dbReference>
<dbReference type="GO" id="GO:0005524">
    <property type="term" value="F:ATP binding"/>
    <property type="evidence" value="ECO:0007669"/>
    <property type="project" value="UniProtKB-UniRule"/>
</dbReference>
<dbReference type="InterPro" id="IPR000961">
    <property type="entry name" value="AGC-kinase_C"/>
</dbReference>
<feature type="region of interest" description="Disordered" evidence="18">
    <location>
        <begin position="862"/>
        <end position="947"/>
    </location>
</feature>
<dbReference type="FunFam" id="3.30.200.20:FF:000391">
    <property type="entry name" value="Large tumor suppressor kinase 1"/>
    <property type="match status" value="1"/>
</dbReference>
<feature type="compositionally biased region" description="Low complexity" evidence="18">
    <location>
        <begin position="140"/>
        <end position="155"/>
    </location>
</feature>
<feature type="compositionally biased region" description="Basic and acidic residues" evidence="18">
    <location>
        <begin position="1389"/>
        <end position="1399"/>
    </location>
</feature>
<feature type="compositionally biased region" description="Polar residues" evidence="18">
    <location>
        <begin position="1360"/>
        <end position="1369"/>
    </location>
</feature>
<evidence type="ECO:0000313" key="22">
    <source>
        <dbReference type="Proteomes" id="UP001497382"/>
    </source>
</evidence>
<dbReference type="GO" id="GO:0071944">
    <property type="term" value="C:cell periphery"/>
    <property type="evidence" value="ECO:0007669"/>
    <property type="project" value="UniProtKB-ARBA"/>
</dbReference>
<comment type="cofactor">
    <cofactor evidence="1">
        <name>Mg(2+)</name>
        <dbReference type="ChEBI" id="CHEBI:18420"/>
    </cofactor>
</comment>
<dbReference type="SMART" id="SM00133">
    <property type="entry name" value="S_TK_X"/>
    <property type="match status" value="1"/>
</dbReference>
<feature type="compositionally biased region" description="Pro residues" evidence="18">
    <location>
        <begin position="666"/>
        <end position="677"/>
    </location>
</feature>
<comment type="similarity">
    <text evidence="3">Belongs to the protein kinase superfamily. AGC Ser/Thr protein kinase family.</text>
</comment>
<dbReference type="GO" id="GO:0048814">
    <property type="term" value="P:regulation of dendrite morphogenesis"/>
    <property type="evidence" value="ECO:0007669"/>
    <property type="project" value="UniProtKB-ARBA"/>
</dbReference>
<dbReference type="CDD" id="cd21778">
    <property type="entry name" value="MobB_LATS1"/>
    <property type="match status" value="1"/>
</dbReference>
<feature type="compositionally biased region" description="Pro residues" evidence="18">
    <location>
        <begin position="305"/>
        <end position="333"/>
    </location>
</feature>
<dbReference type="Gene3D" id="1.10.510.10">
    <property type="entry name" value="Transferase(Phosphotransferase) domain 1"/>
    <property type="match status" value="2"/>
</dbReference>
<keyword evidence="10 17" id="KW-0547">Nucleotide-binding</keyword>
<feature type="compositionally biased region" description="Low complexity" evidence="18">
    <location>
        <begin position="489"/>
        <end position="508"/>
    </location>
</feature>
<gene>
    <name evidence="21" type="ORF">LARSCL_LOCUS5559</name>
</gene>
<feature type="compositionally biased region" description="Polar residues" evidence="18">
    <location>
        <begin position="334"/>
        <end position="346"/>
    </location>
</feature>
<evidence type="ECO:0000256" key="1">
    <source>
        <dbReference type="ARBA" id="ARBA00001946"/>
    </source>
</evidence>
<sequence length="1440" mass="157910">MLNQDENRNKPKFLVLNQNAVVNGTHQSYFDNGMPPMIRDNTPHARRDVGTPVSCTRVTTELGVSVASAVYSVATTSVKRAESLHRKGECANGAAPPGPPNGSVKSSRDGYREKALEEIRNSLKPYATSDPHGEGIYEFSSASSSASESSGASQATTNWSSNGLNQNLNMQQAFKHLIAVGHSEESAAAYVLKLTSEEHMKDYEEPKSDHVNGVSKIGIPNAFKYKPQPKILDQDSSSSSEYSAINSIRAPEISRHEGANICITGLRHKILPDPPKLMYGSSLANCEVSSNYRINSANDYSSNDVPPPLPPPRGTVCPPPTPPRSTPPVPPPVNSVSELSHPTTNGVGAHKQPYMRRMSPVPTSSWQALNYTSSASSTPQRGTSPITSNRTPMVVVNNSQIHQQLAQQLQALSINSNGSSISSPSRSEGPYQAGGSSQSGKSWYSSSPQPSYASSSSGRHSPTPTISSSEYSIPPVFQLKRTPPPAYTPPSSYSSSPQPSPQHRAPSPGGVAVSSVTSVLSRPGALQAWSSRQAKSQSPIIMQSVKSTQVQKPVLQTAVAPTSPPPSCTVATGFPTSCQQPPVSNPPPPYPVHKVTSAASINTTVSSQDANPVLFSSANSVSSSVRALESSNPPPLYPRNQNKPHTTAVNHVPDPPPYPVSSVPQPSIPPSPTPPPYNNPMWQVLSCSSQNISSQPPPYLTANQKPDLETPITESLQSLYSPLENRQDKWPEQCSNISPDISPVDNCPLSNVPTTDPPSYASSMAALTAQRAAAARMTKLNNNVPTLVNNGPSCTFKSGSLMTPSCVDPVLSSTKATSNLVNTVDSICTSQITALPGSYVNNINDMPEDAFSFFDNHHTTIHRKPSPVAMDTASSASRSESPVSRAVNQSPISFMSTTSTSSPSTRSDSTQDSSNKLVHHKVVQQSPPPPRKILSKEKEKERRESKVRNYSPAAFKFFMEQHVENLLKSHQERQHRRQQLESEMAKAGLDKEAQCEIRKMLHQKESNYIRLKRAKMNKSMFHKIRTIGIGAFGEVALVRKVDANQLYAMKTLRKSDVLKRNQVAHVKAERDILAEADNEWVVKLYYSFQDDENLYFVMDFIQGGDLMSLLIKLGVFSEELARFYIAELVLAVESVHKMGFIHRDIKPDNILIDRDGHIKLTDFGLCTGFRWTHNSKYYQRNDSKLTKTASLLCPGEHGRQDSMDLDDKWSNECHCKPNTNLKPLERRRRREHQRCLAHSLVGTPNYIAPEVLLKIGYTQLCDWWSVGVILYEMLIGQPPFYASTPAETQLKVINWETSLRIPKKANIADSAADLILQLCRVAESRLGRNGVDEIKQHPFFAPIDFNSDLRKTRAPYIPQITHSTDTSNFDPIDSGKLRSSSESSDSGDLNDRVGDNDKHPEHAFLEFTFRRFFDDGGQVYPSRAPSLDETPDKQSSPVYV</sequence>
<dbReference type="SUPFAM" id="SSF56112">
    <property type="entry name" value="Protein kinase-like (PK-like)"/>
    <property type="match status" value="1"/>
</dbReference>
<evidence type="ECO:0000256" key="4">
    <source>
        <dbReference type="ARBA" id="ARBA00012513"/>
    </source>
</evidence>
<dbReference type="GO" id="GO:0009966">
    <property type="term" value="P:regulation of signal transduction"/>
    <property type="evidence" value="ECO:0007669"/>
    <property type="project" value="UniProtKB-ARBA"/>
</dbReference>
<dbReference type="GO" id="GO:0005737">
    <property type="term" value="C:cytoplasm"/>
    <property type="evidence" value="ECO:0007669"/>
    <property type="project" value="UniProtKB-ARBA"/>
</dbReference>
<comment type="catalytic activity">
    <reaction evidence="15">
        <text>L-threonyl-[protein] + ATP = O-phospho-L-threonyl-[protein] + ADP + H(+)</text>
        <dbReference type="Rhea" id="RHEA:46608"/>
        <dbReference type="Rhea" id="RHEA-COMP:11060"/>
        <dbReference type="Rhea" id="RHEA-COMP:11605"/>
        <dbReference type="ChEBI" id="CHEBI:15378"/>
        <dbReference type="ChEBI" id="CHEBI:30013"/>
        <dbReference type="ChEBI" id="CHEBI:30616"/>
        <dbReference type="ChEBI" id="CHEBI:61977"/>
        <dbReference type="ChEBI" id="CHEBI:456216"/>
        <dbReference type="EC" id="2.7.11.1"/>
    </reaction>
</comment>
<dbReference type="EMBL" id="CAXIEN010000051">
    <property type="protein sequence ID" value="CAL1270913.1"/>
    <property type="molecule type" value="Genomic_DNA"/>
</dbReference>
<dbReference type="InterPro" id="IPR050839">
    <property type="entry name" value="Rho-assoc_Ser/Thr_Kinase"/>
</dbReference>
<dbReference type="CDD" id="cd05598">
    <property type="entry name" value="STKc_LATS"/>
    <property type="match status" value="1"/>
</dbReference>
<feature type="domain" description="AGC-kinase C-terminal" evidence="20">
    <location>
        <begin position="1341"/>
        <end position="1419"/>
    </location>
</feature>
<dbReference type="PROSITE" id="PS51285">
    <property type="entry name" value="AGC_KINASE_CTER"/>
    <property type="match status" value="1"/>
</dbReference>
<dbReference type="Proteomes" id="UP001497382">
    <property type="component" value="Unassembled WGS sequence"/>
</dbReference>
<accession>A0AAV1ZHD0</accession>
<dbReference type="GO" id="GO:0022604">
    <property type="term" value="P:regulation of cell morphogenesis"/>
    <property type="evidence" value="ECO:0007669"/>
    <property type="project" value="UniProtKB-ARBA"/>
</dbReference>
<evidence type="ECO:0000259" key="19">
    <source>
        <dbReference type="PROSITE" id="PS50011"/>
    </source>
</evidence>
<protein>
    <recommendedName>
        <fullName evidence="4">non-specific serine/threonine protein kinase</fullName>
        <ecNumber evidence="4">2.7.11.1</ecNumber>
    </recommendedName>
</protein>